<protein>
    <recommendedName>
        <fullName evidence="7">Glutathione S-transferase</fullName>
    </recommendedName>
</protein>
<name>A0A9W8QNU7_AKAMU</name>
<dbReference type="AlphaFoldDB" id="A0A9W8QNU7"/>
<dbReference type="InterPro" id="IPR004045">
    <property type="entry name" value="Glutathione_S-Trfase_N"/>
</dbReference>
<evidence type="ECO:0000256" key="1">
    <source>
        <dbReference type="ARBA" id="ARBA00007409"/>
    </source>
</evidence>
<dbReference type="FunFam" id="3.40.30.10:FF:000142">
    <property type="entry name" value="Elongation factor 1 gamma"/>
    <property type="match status" value="1"/>
</dbReference>
<dbReference type="CDD" id="cd03181">
    <property type="entry name" value="GST_C_EF1Bgamma_like"/>
    <property type="match status" value="1"/>
</dbReference>
<dbReference type="PROSITE" id="PS50405">
    <property type="entry name" value="GST_CTER"/>
    <property type="match status" value="1"/>
</dbReference>
<dbReference type="InterPro" id="IPR036249">
    <property type="entry name" value="Thioredoxin-like_sf"/>
</dbReference>
<dbReference type="SFLD" id="SFLDS00019">
    <property type="entry name" value="Glutathione_Transferase_(cytos"/>
    <property type="match status" value="1"/>
</dbReference>
<sequence>MVFGTLFTTDENSRSIAIKILAKANNLDLNIIQANLGNATPEHLAVNKLGKIPTFVDNDGFILSECTAVAIYIALQDDKTTLFGTGKKDYASILRWMSFFNTEVLIPFAGWLRPLLGKEPYEKSSVDKCQVAALRAVKTVEEFLENRAFLVGDKFTLADLFCASLLARGFQFFFGTQWRLEHPNVTRWYDHVTDQEIYTAVVPKQEFLEQPILQNGAPIAIFVAKFAAEQVKAVASSG</sequence>
<gene>
    <name evidence="5" type="ORF">LMH87_006721</name>
</gene>
<dbReference type="EMBL" id="JAJHUN010000001">
    <property type="protein sequence ID" value="KAJ4165074.1"/>
    <property type="molecule type" value="Genomic_DNA"/>
</dbReference>
<dbReference type="Pfam" id="PF00043">
    <property type="entry name" value="GST_C"/>
    <property type="match status" value="1"/>
</dbReference>
<evidence type="ECO:0000256" key="2">
    <source>
        <dbReference type="RuleBase" id="RU003494"/>
    </source>
</evidence>
<dbReference type="Proteomes" id="UP001144673">
    <property type="component" value="Chromosome 1"/>
</dbReference>
<dbReference type="GO" id="GO:0005634">
    <property type="term" value="C:nucleus"/>
    <property type="evidence" value="ECO:0007669"/>
    <property type="project" value="TreeGrafter"/>
</dbReference>
<proteinExistence type="inferred from homology"/>
<dbReference type="InterPro" id="IPR050802">
    <property type="entry name" value="EF-GSTs"/>
</dbReference>
<comment type="similarity">
    <text evidence="1 2">Belongs to the GST superfamily.</text>
</comment>
<dbReference type="GO" id="GO:0005737">
    <property type="term" value="C:cytoplasm"/>
    <property type="evidence" value="ECO:0007669"/>
    <property type="project" value="TreeGrafter"/>
</dbReference>
<reference evidence="5" key="1">
    <citation type="journal article" date="2023" name="Access Microbiol">
        <title>De-novo genome assembly for Akanthomyces muscarius, a biocontrol agent of insect agricultural pests.</title>
        <authorList>
            <person name="Erdos Z."/>
            <person name="Studholme D.J."/>
            <person name="Raymond B."/>
            <person name="Sharma M."/>
        </authorList>
    </citation>
    <scope>NUCLEOTIDE SEQUENCE</scope>
    <source>
        <strain evidence="5">Ve6</strain>
    </source>
</reference>
<dbReference type="Pfam" id="PF02798">
    <property type="entry name" value="GST_N"/>
    <property type="match status" value="1"/>
</dbReference>
<dbReference type="SFLD" id="SFLDG00358">
    <property type="entry name" value="Main_(cytGST)"/>
    <property type="match status" value="1"/>
</dbReference>
<dbReference type="InterPro" id="IPR036282">
    <property type="entry name" value="Glutathione-S-Trfase_C_sf"/>
</dbReference>
<evidence type="ECO:0000313" key="6">
    <source>
        <dbReference type="Proteomes" id="UP001144673"/>
    </source>
</evidence>
<dbReference type="FunFam" id="1.20.1050.10:FF:000006">
    <property type="entry name" value="Elongation factor 1 gamma"/>
    <property type="match status" value="1"/>
</dbReference>
<dbReference type="PANTHER" id="PTHR43986">
    <property type="entry name" value="ELONGATION FACTOR 1-GAMMA"/>
    <property type="match status" value="1"/>
</dbReference>
<dbReference type="PROSITE" id="PS50404">
    <property type="entry name" value="GST_NTER"/>
    <property type="match status" value="1"/>
</dbReference>
<evidence type="ECO:0008006" key="7">
    <source>
        <dbReference type="Google" id="ProtNLM"/>
    </source>
</evidence>
<dbReference type="KEGG" id="amus:LMH87_006721"/>
<comment type="caution">
    <text evidence="5">The sequence shown here is derived from an EMBL/GenBank/DDBJ whole genome shotgun (WGS) entry which is preliminary data.</text>
</comment>
<feature type="domain" description="GST N-terminal" evidence="3">
    <location>
        <begin position="2"/>
        <end position="81"/>
    </location>
</feature>
<dbReference type="PANTHER" id="PTHR43986:SF1">
    <property type="entry name" value="ELONGATION FACTOR 1-GAMMA"/>
    <property type="match status" value="1"/>
</dbReference>
<organism evidence="5 6">
    <name type="scientific">Akanthomyces muscarius</name>
    <name type="common">Entomopathogenic fungus</name>
    <name type="synonym">Lecanicillium muscarium</name>
    <dbReference type="NCBI Taxonomy" id="2231603"/>
    <lineage>
        <taxon>Eukaryota</taxon>
        <taxon>Fungi</taxon>
        <taxon>Dikarya</taxon>
        <taxon>Ascomycota</taxon>
        <taxon>Pezizomycotina</taxon>
        <taxon>Sordariomycetes</taxon>
        <taxon>Hypocreomycetidae</taxon>
        <taxon>Hypocreales</taxon>
        <taxon>Cordycipitaceae</taxon>
        <taxon>Akanthomyces</taxon>
    </lineage>
</organism>
<accession>A0A9W8QNU7</accession>
<keyword evidence="6" id="KW-1185">Reference proteome</keyword>
<evidence type="ECO:0000259" key="3">
    <source>
        <dbReference type="PROSITE" id="PS50404"/>
    </source>
</evidence>
<evidence type="ECO:0000259" key="4">
    <source>
        <dbReference type="PROSITE" id="PS50405"/>
    </source>
</evidence>
<dbReference type="GeneID" id="80893880"/>
<evidence type="ECO:0000313" key="5">
    <source>
        <dbReference type="EMBL" id="KAJ4165074.1"/>
    </source>
</evidence>
<dbReference type="InterPro" id="IPR040079">
    <property type="entry name" value="Glutathione_S-Trfase"/>
</dbReference>
<dbReference type="InterPro" id="IPR004046">
    <property type="entry name" value="GST_C"/>
</dbReference>
<dbReference type="Gene3D" id="1.20.1050.10">
    <property type="match status" value="1"/>
</dbReference>
<dbReference type="SUPFAM" id="SSF52833">
    <property type="entry name" value="Thioredoxin-like"/>
    <property type="match status" value="1"/>
</dbReference>
<dbReference type="SUPFAM" id="SSF47616">
    <property type="entry name" value="GST C-terminal domain-like"/>
    <property type="match status" value="1"/>
</dbReference>
<feature type="domain" description="GST C-terminal" evidence="4">
    <location>
        <begin position="86"/>
        <end position="212"/>
    </location>
</feature>
<dbReference type="Gene3D" id="3.40.30.10">
    <property type="entry name" value="Glutaredoxin"/>
    <property type="match status" value="1"/>
</dbReference>
<dbReference type="InterPro" id="IPR010987">
    <property type="entry name" value="Glutathione-S-Trfase_C-like"/>
</dbReference>
<dbReference type="CDD" id="cd03044">
    <property type="entry name" value="GST_N_EF1Bgamma"/>
    <property type="match status" value="1"/>
</dbReference>
<dbReference type="RefSeq" id="XP_056059989.1">
    <property type="nucleotide sequence ID" value="XM_056204655.1"/>
</dbReference>